<dbReference type="EMBL" id="JABANE010000007">
    <property type="protein sequence ID" value="NME67122.1"/>
    <property type="molecule type" value="Genomic_DNA"/>
</dbReference>
<gene>
    <name evidence="1" type="ORF">HHU12_04005</name>
</gene>
<dbReference type="Proteomes" id="UP000576082">
    <property type="component" value="Unassembled WGS sequence"/>
</dbReference>
<sequence>MKIYLFVIINLLFVINISAQTSRKEVQLSGFIAEKYAISMTLAINNDDVVGYYYYEKYKTKILLEGKIVNEQIYLQESPDVSSDFTMGFRGALTASGFKGFWLDKNRDKSLSCSLEMKSEEIVNLSANAIDGTYESEYNSDSYSGHLKMKKISGNFYYFNVSVGTASACTGNLKGIATFNGAGNGNYTGKACKRIDFTASNNTLELTEKECNMHGMQCSFEGKYQKTDAKDF</sequence>
<organism evidence="1 2">
    <name type="scientific">Flammeovirga aprica JL-4</name>
    <dbReference type="NCBI Taxonomy" id="694437"/>
    <lineage>
        <taxon>Bacteria</taxon>
        <taxon>Pseudomonadati</taxon>
        <taxon>Bacteroidota</taxon>
        <taxon>Cytophagia</taxon>
        <taxon>Cytophagales</taxon>
        <taxon>Flammeovirgaceae</taxon>
        <taxon>Flammeovirga</taxon>
    </lineage>
</organism>
<evidence type="ECO:0000313" key="2">
    <source>
        <dbReference type="Proteomes" id="UP000576082"/>
    </source>
</evidence>
<accession>A0A7X9P2C0</accession>
<protein>
    <submittedName>
        <fullName evidence="1">Uncharacterized protein</fullName>
    </submittedName>
</protein>
<reference evidence="1 2" key="1">
    <citation type="submission" date="2020-04" db="EMBL/GenBank/DDBJ databases">
        <title>Flammeovirga sp. SR4, a novel species isolated from seawater.</title>
        <authorList>
            <person name="Wang X."/>
        </authorList>
    </citation>
    <scope>NUCLEOTIDE SEQUENCE [LARGE SCALE GENOMIC DNA]</scope>
    <source>
        <strain evidence="1 2">ATCC 23126</strain>
    </source>
</reference>
<dbReference type="AlphaFoldDB" id="A0A7X9P2C0"/>
<keyword evidence="2" id="KW-1185">Reference proteome</keyword>
<dbReference type="RefSeq" id="WP_169655234.1">
    <property type="nucleotide sequence ID" value="NZ_JABANE010000007.1"/>
</dbReference>
<name>A0A7X9P2C0_9BACT</name>
<comment type="caution">
    <text evidence="1">The sequence shown here is derived from an EMBL/GenBank/DDBJ whole genome shotgun (WGS) entry which is preliminary data.</text>
</comment>
<evidence type="ECO:0000313" key="1">
    <source>
        <dbReference type="EMBL" id="NME67122.1"/>
    </source>
</evidence>
<proteinExistence type="predicted"/>